<protein>
    <recommendedName>
        <fullName evidence="4">DUF2179 domain-containing protein</fullName>
    </recommendedName>
</protein>
<evidence type="ECO:0000256" key="1">
    <source>
        <dbReference type="ARBA" id="ARBA00022490"/>
    </source>
</evidence>
<keyword evidence="3" id="KW-1185">Reference proteome</keyword>
<sequence length="52" mass="6063">MHYVILFVDSKKLTETIKEIKKQHFVKKVEISQTPTLAVDFSELNQNVEEEG</sequence>
<organism evidence="2 3">
    <name type="scientific">Fructilactobacillus lindneri DSM 20690 = JCM 11027</name>
    <dbReference type="NCBI Taxonomy" id="1122148"/>
    <lineage>
        <taxon>Bacteria</taxon>
        <taxon>Bacillati</taxon>
        <taxon>Bacillota</taxon>
        <taxon>Bacilli</taxon>
        <taxon>Lactobacillales</taxon>
        <taxon>Lactobacillaceae</taxon>
        <taxon>Fructilactobacillus</taxon>
    </lineage>
</organism>
<comment type="caution">
    <text evidence="2">The sequence shown here is derived from an EMBL/GenBank/DDBJ whole genome shotgun (WGS) entry which is preliminary data.</text>
</comment>
<dbReference type="InterPro" id="IPR016979">
    <property type="entry name" value="DUF2129"/>
</dbReference>
<evidence type="ECO:0000313" key="3">
    <source>
        <dbReference type="Proteomes" id="UP000051565"/>
    </source>
</evidence>
<dbReference type="Proteomes" id="UP000051565">
    <property type="component" value="Unassembled WGS sequence"/>
</dbReference>
<gene>
    <name evidence="2" type="ORF">IV52_GL001274</name>
</gene>
<keyword evidence="1" id="KW-0963">Cytoplasm</keyword>
<evidence type="ECO:0000313" key="2">
    <source>
        <dbReference type="EMBL" id="KRN78336.1"/>
    </source>
</evidence>
<evidence type="ECO:0008006" key="4">
    <source>
        <dbReference type="Google" id="ProtNLM"/>
    </source>
</evidence>
<dbReference type="Pfam" id="PF09902">
    <property type="entry name" value="DUF2129"/>
    <property type="match status" value="1"/>
</dbReference>
<dbReference type="EMBL" id="JQBT01000035">
    <property type="protein sequence ID" value="KRN78336.1"/>
    <property type="molecule type" value="Genomic_DNA"/>
</dbReference>
<reference evidence="2 3" key="1">
    <citation type="journal article" date="2015" name="Genome Announc.">
        <title>Expanding the biotechnology potential of lactobacilli through comparative genomics of 213 strains and associated genera.</title>
        <authorList>
            <person name="Sun Z."/>
            <person name="Harris H.M."/>
            <person name="McCann A."/>
            <person name="Guo C."/>
            <person name="Argimon S."/>
            <person name="Zhang W."/>
            <person name="Yang X."/>
            <person name="Jeffery I.B."/>
            <person name="Cooney J.C."/>
            <person name="Kagawa T.F."/>
            <person name="Liu W."/>
            <person name="Song Y."/>
            <person name="Salvetti E."/>
            <person name="Wrobel A."/>
            <person name="Rasinkangas P."/>
            <person name="Parkhill J."/>
            <person name="Rea M.C."/>
            <person name="O'Sullivan O."/>
            <person name="Ritari J."/>
            <person name="Douillard F.P."/>
            <person name="Paul Ross R."/>
            <person name="Yang R."/>
            <person name="Briner A.E."/>
            <person name="Felis G.E."/>
            <person name="de Vos W.M."/>
            <person name="Barrangou R."/>
            <person name="Klaenhammer T.R."/>
            <person name="Caufield P.W."/>
            <person name="Cui Y."/>
            <person name="Zhang H."/>
            <person name="O'Toole P.W."/>
        </authorList>
    </citation>
    <scope>NUCLEOTIDE SEQUENCE [LARGE SCALE GENOMIC DNA]</scope>
    <source>
        <strain evidence="2 3">DSM 20690</strain>
    </source>
</reference>
<proteinExistence type="predicted"/>
<accession>A0A0R2JMA8</accession>
<name>A0A0R2JMA8_9LACO</name>
<dbReference type="PATRIC" id="fig|1122148.6.peg.1310"/>
<dbReference type="AlphaFoldDB" id="A0A0R2JMA8"/>